<dbReference type="EMBL" id="JAWRCP010000001">
    <property type="protein sequence ID" value="MDW6092519.1"/>
    <property type="molecule type" value="Genomic_DNA"/>
</dbReference>
<feature type="domain" description="Dihydroxy-acid/6-phosphogluconate dehydratase N-terminal" evidence="3">
    <location>
        <begin position="69"/>
        <end position="375"/>
    </location>
</feature>
<dbReference type="PROSITE" id="PS00887">
    <property type="entry name" value="ILVD_EDD_2"/>
    <property type="match status" value="1"/>
</dbReference>
<dbReference type="PROSITE" id="PS00886">
    <property type="entry name" value="ILVD_EDD_1"/>
    <property type="match status" value="1"/>
</dbReference>
<feature type="domain" description="Dihydroxy-acid/6-phosphogluconate dehydratase C-terminal" evidence="4">
    <location>
        <begin position="389"/>
        <end position="538"/>
    </location>
</feature>
<dbReference type="RefSeq" id="WP_318584733.1">
    <property type="nucleotide sequence ID" value="NZ_JAWRCP010000001.1"/>
</dbReference>
<dbReference type="SUPFAM" id="SSF52016">
    <property type="entry name" value="LeuD/IlvD-like"/>
    <property type="match status" value="1"/>
</dbReference>
<evidence type="ECO:0000259" key="4">
    <source>
        <dbReference type="Pfam" id="PF24877"/>
    </source>
</evidence>
<accession>A0ABU4ITB7</accession>
<proteinExistence type="inferred from homology"/>
<dbReference type="EC" id="4.2.1.9" evidence="5"/>
<dbReference type="InterPro" id="IPR056740">
    <property type="entry name" value="ILV_EDD_C"/>
</dbReference>
<name>A0ABU4ITB7_9VIBR</name>
<dbReference type="Proteomes" id="UP001279860">
    <property type="component" value="Unassembled WGS sequence"/>
</dbReference>
<protein>
    <submittedName>
        <fullName evidence="5">Dihydroxy-acid dehydratase</fullName>
        <ecNumber evidence="5">4.2.1.9</ecNumber>
    </submittedName>
</protein>
<evidence type="ECO:0000259" key="3">
    <source>
        <dbReference type="Pfam" id="PF00920"/>
    </source>
</evidence>
<dbReference type="GO" id="GO:0004160">
    <property type="term" value="F:dihydroxy-acid dehydratase activity"/>
    <property type="evidence" value="ECO:0007669"/>
    <property type="project" value="UniProtKB-EC"/>
</dbReference>
<evidence type="ECO:0000256" key="2">
    <source>
        <dbReference type="ARBA" id="ARBA00023239"/>
    </source>
</evidence>
<dbReference type="SUPFAM" id="SSF143975">
    <property type="entry name" value="IlvD/EDD N-terminal domain-like"/>
    <property type="match status" value="1"/>
</dbReference>
<keyword evidence="2 5" id="KW-0456">Lyase</keyword>
<dbReference type="PANTHER" id="PTHR43661:SF1">
    <property type="entry name" value="PHOSPHOGLUCONATE DEHYDRATASE"/>
    <property type="match status" value="1"/>
</dbReference>
<evidence type="ECO:0000256" key="1">
    <source>
        <dbReference type="ARBA" id="ARBA00006486"/>
    </source>
</evidence>
<dbReference type="InterPro" id="IPR042096">
    <property type="entry name" value="Dihydro-acid_dehy_C"/>
</dbReference>
<dbReference type="InterPro" id="IPR020558">
    <property type="entry name" value="DiOHA_6PGluconate_deHydtase_CS"/>
</dbReference>
<dbReference type="PANTHER" id="PTHR43661">
    <property type="entry name" value="D-XYLONATE DEHYDRATASE"/>
    <property type="match status" value="1"/>
</dbReference>
<comment type="similarity">
    <text evidence="1">Belongs to the IlvD/Edd family.</text>
</comment>
<dbReference type="InterPro" id="IPR037237">
    <property type="entry name" value="IlvD/EDD_N"/>
</dbReference>
<evidence type="ECO:0000313" key="5">
    <source>
        <dbReference type="EMBL" id="MDW6092519.1"/>
    </source>
</evidence>
<comment type="caution">
    <text evidence="5">The sequence shown here is derived from an EMBL/GenBank/DDBJ whole genome shotgun (WGS) entry which is preliminary data.</text>
</comment>
<dbReference type="InterPro" id="IPR000581">
    <property type="entry name" value="ILV_EDD_N"/>
</dbReference>
<keyword evidence="6" id="KW-1185">Reference proteome</keyword>
<dbReference type="Pfam" id="PF24877">
    <property type="entry name" value="ILV_EDD_C"/>
    <property type="match status" value="1"/>
</dbReference>
<sequence length="580" mass="62302">MLNEVIKHVTQTIEERSKASRNTYLTKIKALESEHMNLDAIEPSNAAHVLAAIDTDRRVIMRSKSTFKLGIISSYNEMVSAHAPYVHYPELIKKIAARLGHSASFIGGVPAICDGVVQGYKGMELSLISRDIIAMATAIPLTCSTADRAILLGTCDKIVPGMLIGALSRGYLPSYFIPSGTMTTGISNSEKSSARQKFHLGDIDSSQLLETECRCYHGEGTCTFYGTANTNQVMLEALGIQPIDSGLASVYSDKSAVMEEVIQAILSAEAPALYELITVKSILNACVVWLATGGSTNHTLHLVAIARSAGIMLRWEDMDALSAVVPLLAKIYPNGEADVNQFHQAGGVSAVMHELLNAGLLHGDVKCFNNRTIAEHIQKKANGIRNNAIIRTTQAPFSTTGGIRLLQGNIGQGIMKVSAVAPSKRKVTAKARVFESQQAVYNAYHNNELWCDCVVILKHQGPTANGMPELHKLMPLLGNVLDKGYQVALLTDGRLSGASGKVPAVVHITPEAQKGGPIATIQDGDIIEVDGENGIIHNRNAGTTPSATPRLTDENDHDLFDVIRISLDHANSGAMSKIVQ</sequence>
<gene>
    <name evidence="5" type="ORF">SBX64_08175</name>
</gene>
<organism evidence="5 6">
    <name type="scientific">Vibrio rhizosphaerae</name>
    <dbReference type="NCBI Taxonomy" id="398736"/>
    <lineage>
        <taxon>Bacteria</taxon>
        <taxon>Pseudomonadati</taxon>
        <taxon>Pseudomonadota</taxon>
        <taxon>Gammaproteobacteria</taxon>
        <taxon>Vibrionales</taxon>
        <taxon>Vibrionaceae</taxon>
        <taxon>Vibrio</taxon>
    </lineage>
</organism>
<dbReference type="Gene3D" id="3.50.30.80">
    <property type="entry name" value="IlvD/EDD C-terminal domain-like"/>
    <property type="match status" value="1"/>
</dbReference>
<evidence type="ECO:0000313" key="6">
    <source>
        <dbReference type="Proteomes" id="UP001279860"/>
    </source>
</evidence>
<dbReference type="Pfam" id="PF00920">
    <property type="entry name" value="ILVD_EDD_N"/>
    <property type="match status" value="1"/>
</dbReference>
<reference evidence="5 6" key="1">
    <citation type="submission" date="2023-11" db="EMBL/GenBank/DDBJ databases">
        <title>Plant-associative lifestyle of Vibrio porteresiae and its evolutionary dynamics.</title>
        <authorList>
            <person name="Rameshkumar N."/>
            <person name="Kirti K."/>
        </authorList>
    </citation>
    <scope>NUCLEOTIDE SEQUENCE [LARGE SCALE GENOMIC DNA]</scope>
    <source>
        <strain evidence="5 6">MSSRF7</strain>
    </source>
</reference>